<name>A0A5S4ZN09_9FIRM</name>
<dbReference type="AlphaFoldDB" id="A0A5S4ZN09"/>
<reference evidence="2 3" key="1">
    <citation type="submission" date="2019-07" db="EMBL/GenBank/DDBJ databases">
        <title>Genomic Encyclopedia of Type Strains, Phase I: the one thousand microbial genomes (KMG-I) project.</title>
        <authorList>
            <person name="Kyrpides N."/>
        </authorList>
    </citation>
    <scope>NUCLEOTIDE SEQUENCE [LARGE SCALE GENOMIC DNA]</scope>
    <source>
        <strain evidence="2 3">DSM 6562</strain>
    </source>
</reference>
<comment type="caution">
    <text evidence="2">The sequence shown here is derived from an EMBL/GenBank/DDBJ whole genome shotgun (WGS) entry which is preliminary data.</text>
</comment>
<dbReference type="RefSeq" id="WP_166512835.1">
    <property type="nucleotide sequence ID" value="NZ_VNHM01000029.1"/>
</dbReference>
<dbReference type="Pfam" id="PF04545">
    <property type="entry name" value="Sigma70_r4"/>
    <property type="match status" value="1"/>
</dbReference>
<dbReference type="InterPro" id="IPR007630">
    <property type="entry name" value="RNA_pol_sigma70_r4"/>
</dbReference>
<evidence type="ECO:0000259" key="1">
    <source>
        <dbReference type="Pfam" id="PF04545"/>
    </source>
</evidence>
<dbReference type="Gene3D" id="1.20.140.160">
    <property type="match status" value="1"/>
</dbReference>
<evidence type="ECO:0000313" key="3">
    <source>
        <dbReference type="Proteomes" id="UP000323166"/>
    </source>
</evidence>
<dbReference type="GO" id="GO:0003700">
    <property type="term" value="F:DNA-binding transcription factor activity"/>
    <property type="evidence" value="ECO:0007669"/>
    <property type="project" value="InterPro"/>
</dbReference>
<protein>
    <submittedName>
        <fullName evidence="2">RNA polymerase sigma factor (Sigma-70 family)</fullName>
    </submittedName>
</protein>
<sequence>MNRVIKVGRELVPVSEEVYREYYRLARRQRYMERDIKVGRIQVDPAGETAVFVPSKEDSIDRLLEQGVDFAGRQTTEDIVCHKTTRLALQRALAALEPGERELIRALYYENRTVREVARENNVSHVAVVKRHQRVLDKLRKFFI</sequence>
<evidence type="ECO:0000313" key="2">
    <source>
        <dbReference type="EMBL" id="TYO92294.1"/>
    </source>
</evidence>
<keyword evidence="3" id="KW-1185">Reference proteome</keyword>
<accession>A0A5S4ZN09</accession>
<dbReference type="Proteomes" id="UP000323166">
    <property type="component" value="Unassembled WGS sequence"/>
</dbReference>
<dbReference type="GO" id="GO:0006352">
    <property type="term" value="P:DNA-templated transcription initiation"/>
    <property type="evidence" value="ECO:0007669"/>
    <property type="project" value="InterPro"/>
</dbReference>
<feature type="domain" description="RNA polymerase sigma-70 region 4" evidence="1">
    <location>
        <begin position="92"/>
        <end position="141"/>
    </location>
</feature>
<dbReference type="InterPro" id="IPR013324">
    <property type="entry name" value="RNA_pol_sigma_r3/r4-like"/>
</dbReference>
<gene>
    <name evidence="2" type="ORF">LX24_02923</name>
</gene>
<dbReference type="SUPFAM" id="SSF88659">
    <property type="entry name" value="Sigma3 and sigma4 domains of RNA polymerase sigma factors"/>
    <property type="match status" value="1"/>
</dbReference>
<proteinExistence type="predicted"/>
<dbReference type="EMBL" id="VNHM01000029">
    <property type="protein sequence ID" value="TYO92294.1"/>
    <property type="molecule type" value="Genomic_DNA"/>
</dbReference>
<organism evidence="2 3">
    <name type="scientific">Desulfallas thermosapovorans DSM 6562</name>
    <dbReference type="NCBI Taxonomy" id="1121431"/>
    <lineage>
        <taxon>Bacteria</taxon>
        <taxon>Bacillati</taxon>
        <taxon>Bacillota</taxon>
        <taxon>Clostridia</taxon>
        <taxon>Eubacteriales</taxon>
        <taxon>Desulfallaceae</taxon>
        <taxon>Desulfallas</taxon>
    </lineage>
</organism>